<sequence length="378" mass="41364">MLIYLDNSASTRPHPECLEAYTKAASDYYANPASLHQAGGASEKLLEKARTRVMNLLGVKQGTIVFTSGATEANNHVFTGTSENRTRPGHAILTAVEHPSVKEAAAKLERKGWELTWIYPDDQGRIRPEDVEDEVTGKTALVSVMHVNNETGTIHPVEEIGKRLRRYPGVRFHVDGVQGIGKVPLSLEEAGIDYYSLSAHKMHGLKQSGILYVRSPETLAPLLHGGAQEKGLRAGTADPAAAAAFARALRMAKEEEEKKRRHLRGMMIQLEAELEKDDSCRLHRSPERAPHILSLSVPGRKPETVVHAMAEEGIILSTTSACSSKHSDRSAVLDAWGLPPSWSASSLRISLSTENTQKDIETFLHAWKRVIPSLAVSG</sequence>
<dbReference type="AlphaFoldDB" id="A0A2P6MD95"/>
<dbReference type="GO" id="GO:0003824">
    <property type="term" value="F:catalytic activity"/>
    <property type="evidence" value="ECO:0007669"/>
    <property type="project" value="UniProtKB-ARBA"/>
</dbReference>
<dbReference type="InterPro" id="IPR015424">
    <property type="entry name" value="PyrdxlP-dep_Trfase"/>
</dbReference>
<organism evidence="4 5">
    <name type="scientific">Alkalicoccus urumqiensis</name>
    <name type="common">Bacillus urumqiensis</name>
    <dbReference type="NCBI Taxonomy" id="1548213"/>
    <lineage>
        <taxon>Bacteria</taxon>
        <taxon>Bacillati</taxon>
        <taxon>Bacillota</taxon>
        <taxon>Bacilli</taxon>
        <taxon>Bacillales</taxon>
        <taxon>Bacillaceae</taxon>
        <taxon>Alkalicoccus</taxon>
    </lineage>
</organism>
<protein>
    <submittedName>
        <fullName evidence="4">Cysteine desulfurase NifS</fullName>
    </submittedName>
</protein>
<name>A0A2P6MD95_ALKUR</name>
<dbReference type="Gene3D" id="3.40.640.10">
    <property type="entry name" value="Type I PLP-dependent aspartate aminotransferase-like (Major domain)"/>
    <property type="match status" value="1"/>
</dbReference>
<accession>A0A2P6MD95</accession>
<comment type="caution">
    <text evidence="4">The sequence shown here is derived from an EMBL/GenBank/DDBJ whole genome shotgun (WGS) entry which is preliminary data.</text>
</comment>
<dbReference type="PIRSF" id="PIRSF005572">
    <property type="entry name" value="NifS"/>
    <property type="match status" value="1"/>
</dbReference>
<dbReference type="Proteomes" id="UP000243650">
    <property type="component" value="Unassembled WGS sequence"/>
</dbReference>
<dbReference type="Gene3D" id="3.90.1150.10">
    <property type="entry name" value="Aspartate Aminotransferase, domain 1"/>
    <property type="match status" value="1"/>
</dbReference>
<evidence type="ECO:0000256" key="1">
    <source>
        <dbReference type="ARBA" id="ARBA00001933"/>
    </source>
</evidence>
<dbReference type="InterPro" id="IPR015421">
    <property type="entry name" value="PyrdxlP-dep_Trfase_major"/>
</dbReference>
<feature type="domain" description="Aminotransferase class V" evidence="3">
    <location>
        <begin position="3"/>
        <end position="363"/>
    </location>
</feature>
<comment type="cofactor">
    <cofactor evidence="1">
        <name>pyridoxal 5'-phosphate</name>
        <dbReference type="ChEBI" id="CHEBI:597326"/>
    </cofactor>
</comment>
<dbReference type="PANTHER" id="PTHR11601">
    <property type="entry name" value="CYSTEINE DESULFURYLASE FAMILY MEMBER"/>
    <property type="match status" value="1"/>
</dbReference>
<evidence type="ECO:0000313" key="5">
    <source>
        <dbReference type="Proteomes" id="UP000243650"/>
    </source>
</evidence>
<evidence type="ECO:0000313" key="4">
    <source>
        <dbReference type="EMBL" id="PRO64244.1"/>
    </source>
</evidence>
<dbReference type="Gene3D" id="1.10.260.50">
    <property type="match status" value="1"/>
</dbReference>
<dbReference type="Pfam" id="PF00266">
    <property type="entry name" value="Aminotran_5"/>
    <property type="match status" value="1"/>
</dbReference>
<dbReference type="EMBL" id="PVNS01000022">
    <property type="protein sequence ID" value="PRO64244.1"/>
    <property type="molecule type" value="Genomic_DNA"/>
</dbReference>
<gene>
    <name evidence="4" type="ORF">C6I21_15860</name>
</gene>
<dbReference type="InterPro" id="IPR016454">
    <property type="entry name" value="Cysteine_dSase"/>
</dbReference>
<dbReference type="OrthoDB" id="9808002at2"/>
<proteinExistence type="predicted"/>
<dbReference type="InterPro" id="IPR015422">
    <property type="entry name" value="PyrdxlP-dep_Trfase_small"/>
</dbReference>
<reference evidence="4 5" key="1">
    <citation type="submission" date="2018-03" db="EMBL/GenBank/DDBJ databases">
        <title>Bacillus urumqiensis sp. nov., a moderately haloalkaliphilic bacterium isolated from a salt lake.</title>
        <authorList>
            <person name="Zhao B."/>
            <person name="Liao Z."/>
        </authorList>
    </citation>
    <scope>NUCLEOTIDE SEQUENCE [LARGE SCALE GENOMIC DNA]</scope>
    <source>
        <strain evidence="4 5">BZ-SZ-XJ18</strain>
    </source>
</reference>
<evidence type="ECO:0000259" key="3">
    <source>
        <dbReference type="Pfam" id="PF00266"/>
    </source>
</evidence>
<dbReference type="RefSeq" id="WP_105960446.1">
    <property type="nucleotide sequence ID" value="NZ_PVNS01000022.1"/>
</dbReference>
<dbReference type="InterPro" id="IPR000192">
    <property type="entry name" value="Aminotrans_V_dom"/>
</dbReference>
<evidence type="ECO:0000256" key="2">
    <source>
        <dbReference type="ARBA" id="ARBA00022898"/>
    </source>
</evidence>
<dbReference type="PANTHER" id="PTHR11601:SF50">
    <property type="entry name" value="CYSTEINE DESULFURASE ISCS 2-RELATED"/>
    <property type="match status" value="1"/>
</dbReference>
<keyword evidence="5" id="KW-1185">Reference proteome</keyword>
<keyword evidence="2" id="KW-0663">Pyridoxal phosphate</keyword>
<dbReference type="SUPFAM" id="SSF53383">
    <property type="entry name" value="PLP-dependent transferases"/>
    <property type="match status" value="1"/>
</dbReference>